<proteinExistence type="predicted"/>
<dbReference type="Proteomes" id="UP000663888">
    <property type="component" value="Unassembled WGS sequence"/>
</dbReference>
<organism evidence="2 3">
    <name type="scientific">Rhizoctonia solani</name>
    <dbReference type="NCBI Taxonomy" id="456999"/>
    <lineage>
        <taxon>Eukaryota</taxon>
        <taxon>Fungi</taxon>
        <taxon>Dikarya</taxon>
        <taxon>Basidiomycota</taxon>
        <taxon>Agaricomycotina</taxon>
        <taxon>Agaricomycetes</taxon>
        <taxon>Cantharellales</taxon>
        <taxon>Ceratobasidiaceae</taxon>
        <taxon>Rhizoctonia</taxon>
    </lineage>
</organism>
<reference evidence="2" key="1">
    <citation type="submission" date="2021-01" db="EMBL/GenBank/DDBJ databases">
        <authorList>
            <person name="Kaushik A."/>
        </authorList>
    </citation>
    <scope>NUCLEOTIDE SEQUENCE</scope>
    <source>
        <strain evidence="2">AG4-R118</strain>
    </source>
</reference>
<feature type="coiled-coil region" evidence="1">
    <location>
        <begin position="122"/>
        <end position="248"/>
    </location>
</feature>
<keyword evidence="1" id="KW-0175">Coiled coil</keyword>
<name>A0A8H3CRS4_9AGAM</name>
<evidence type="ECO:0000313" key="3">
    <source>
        <dbReference type="Proteomes" id="UP000663888"/>
    </source>
</evidence>
<gene>
    <name evidence="2" type="ORF">RDB_LOCUS145205</name>
</gene>
<protein>
    <submittedName>
        <fullName evidence="2">Uncharacterized protein</fullName>
    </submittedName>
</protein>
<dbReference type="EMBL" id="CAJMWX010001528">
    <property type="protein sequence ID" value="CAE6494332.1"/>
    <property type="molecule type" value="Genomic_DNA"/>
</dbReference>
<sequence length="512" mass="59482">MLRKIMGEGFLDRLTVLLQGESNTHGDLSKYIPPQESPIYPLYCSDRKPRTMLYDLNHQSIERMLGYYAKLNQRLVRLAALDNFIQGGSWKYSDIPRHLRELFPEDVGPRRIMDQPEVQSRLQEQETKIGEQRALLLQKEEELSGLRSIQEAEESKHKELRNLLAQKEDIIMGLESTRGADQNQLRALQALLSQKEKEMADLQSTHDAERLDFRNERVREKFNHGVALKSLQNKMEDREAELSKLESNWASKINDLELSKNAEIRKLRSEKDAEITGLQAELQAKCEQLTELETMKNEEISKLTLDKDSEIERLRNEVQGKGKELAKLRVGSDHRIQELMNEARAKDDTTEHKPQLNGAATKTECKQENEIDRLRTENFRISAEYASLRNHVQLEENTEQADITTALGDINRLVEEFGGSLTEDIEKYMERNPSERVFQPQDLLGLFVQGESETDLKFKQDPYELFEYAVQATICSQIYTHLFKPFHPFVAEDEKRNTFITQLYEQMTYQGE</sequence>
<dbReference type="AlphaFoldDB" id="A0A8H3CRS4"/>
<evidence type="ECO:0000256" key="1">
    <source>
        <dbReference type="SAM" id="Coils"/>
    </source>
</evidence>
<evidence type="ECO:0000313" key="2">
    <source>
        <dbReference type="EMBL" id="CAE6494332.1"/>
    </source>
</evidence>
<comment type="caution">
    <text evidence="2">The sequence shown here is derived from an EMBL/GenBank/DDBJ whole genome shotgun (WGS) entry which is preliminary data.</text>
</comment>
<accession>A0A8H3CRS4</accession>